<evidence type="ECO:0000313" key="2">
    <source>
        <dbReference type="Proteomes" id="UP000594688"/>
    </source>
</evidence>
<dbReference type="AlphaFoldDB" id="A0A7T0BTK0"/>
<dbReference type="KEGG" id="nli:G3M70_01870"/>
<proteinExistence type="predicted"/>
<dbReference type="PANTHER" id="PTHR43861">
    <property type="entry name" value="TRANS-ACONITATE 2-METHYLTRANSFERASE-RELATED"/>
    <property type="match status" value="1"/>
</dbReference>
<dbReference type="Proteomes" id="UP000594688">
    <property type="component" value="Chromosome"/>
</dbReference>
<gene>
    <name evidence="1" type="ORF">G3M70_01870</name>
</gene>
<dbReference type="Pfam" id="PF13489">
    <property type="entry name" value="Methyltransf_23"/>
    <property type="match status" value="1"/>
</dbReference>
<dbReference type="GO" id="GO:0032259">
    <property type="term" value="P:methylation"/>
    <property type="evidence" value="ECO:0007669"/>
    <property type="project" value="UniProtKB-KW"/>
</dbReference>
<dbReference type="CDD" id="cd02440">
    <property type="entry name" value="AdoMet_MTases"/>
    <property type="match status" value="1"/>
</dbReference>
<accession>A0A7T0BTK0</accession>
<dbReference type="GO" id="GO:0008168">
    <property type="term" value="F:methyltransferase activity"/>
    <property type="evidence" value="ECO:0007669"/>
    <property type="project" value="UniProtKB-KW"/>
</dbReference>
<protein>
    <submittedName>
        <fullName evidence="1">Class I SAM-dependent methyltransferase</fullName>
    </submittedName>
</protein>
<dbReference type="InterPro" id="IPR029063">
    <property type="entry name" value="SAM-dependent_MTases_sf"/>
</dbReference>
<dbReference type="EMBL" id="CP048685">
    <property type="protein sequence ID" value="QPJ60701.1"/>
    <property type="molecule type" value="Genomic_DNA"/>
</dbReference>
<dbReference type="Gene3D" id="3.40.50.150">
    <property type="entry name" value="Vaccinia Virus protein VP39"/>
    <property type="match status" value="1"/>
</dbReference>
<sequence length="320" mass="36794">MEEYNKLRAQDLTEFLSRFHMSEGHLNRNCPVCSSGQASKAFDKEGFDFVTCDSCDCLYVNPVPTDELLTMYYDGFSSMEFFHEKILKPTEEERKKIFYRRAQDMKPFVKPGDKILEIGSSIGFFIEAALKEGWDVSGVEINSNLVEYTQKKYNVKIYQGMFEHVNFDHCYDMVVMWEVLEHIVEPCSLLKKIAQALPKGGRFVGTLPNIEGIEFKVCGKEHEMIEAPGHLNYFSIKTLEKLFDRAGFKLTYFSTPGILDFINIMNDIHKGERDSIGDSFLTQLQNSIPNEDWDEVDAVFTKVIQKNKLSGNIFIVAEKL</sequence>
<dbReference type="PANTHER" id="PTHR43861:SF6">
    <property type="entry name" value="METHYLTRANSFERASE TYPE 11"/>
    <property type="match status" value="1"/>
</dbReference>
<dbReference type="SUPFAM" id="SSF53335">
    <property type="entry name" value="S-adenosyl-L-methionine-dependent methyltransferases"/>
    <property type="match status" value="1"/>
</dbReference>
<evidence type="ECO:0000313" key="1">
    <source>
        <dbReference type="EMBL" id="QPJ60701.1"/>
    </source>
</evidence>
<keyword evidence="1" id="KW-0489">Methyltransferase</keyword>
<name>A0A7T0BTK0_9BACT</name>
<organism evidence="1 2">
    <name type="scientific">Candidatus Nitronauta litoralis</name>
    <dbReference type="NCBI Taxonomy" id="2705533"/>
    <lineage>
        <taxon>Bacteria</taxon>
        <taxon>Pseudomonadati</taxon>
        <taxon>Nitrospinota/Tectimicrobiota group</taxon>
        <taxon>Nitrospinota</taxon>
        <taxon>Nitrospinia</taxon>
        <taxon>Nitrospinales</taxon>
        <taxon>Nitrospinaceae</taxon>
        <taxon>Candidatus Nitronauta</taxon>
    </lineage>
</organism>
<keyword evidence="1" id="KW-0808">Transferase</keyword>
<reference evidence="1 2" key="1">
    <citation type="submission" date="2020-02" db="EMBL/GenBank/DDBJ databases">
        <title>Genomic and physiological characterization of two novel Nitrospinaceae genera.</title>
        <authorList>
            <person name="Mueller A.J."/>
            <person name="Jung M.-Y."/>
            <person name="Strachan C.R."/>
            <person name="Herbold C.W."/>
            <person name="Kirkegaard R.H."/>
            <person name="Daims H."/>
        </authorList>
    </citation>
    <scope>NUCLEOTIDE SEQUENCE [LARGE SCALE GENOMIC DNA]</scope>
    <source>
        <strain evidence="1">EB</strain>
    </source>
</reference>